<dbReference type="OrthoDB" id="9776801at2"/>
<reference evidence="5 6" key="1">
    <citation type="submission" date="2018-08" db="EMBL/GenBank/DDBJ databases">
        <title>Bacillus chawlae sp. nov., Bacillus glennii sp. nov., and Bacillus saganii sp. nov. Isolated from the Vehicle Assembly Building at Kennedy Space Center where the Viking Spacecraft were Assembled.</title>
        <authorList>
            <person name="Seuylemezian A."/>
            <person name="Vaishampayan P."/>
        </authorList>
    </citation>
    <scope>NUCLEOTIDE SEQUENCE [LARGE SCALE GENOMIC DNA]</scope>
    <source>
        <strain evidence="5 6">V47-23a</strain>
    </source>
</reference>
<dbReference type="Pfam" id="PF03480">
    <property type="entry name" value="DctP"/>
    <property type="match status" value="1"/>
</dbReference>
<keyword evidence="2" id="KW-0813">Transport</keyword>
<comment type="caution">
    <text evidence="5">The sequence shown here is derived from an EMBL/GenBank/DDBJ whole genome shotgun (WGS) entry which is preliminary data.</text>
</comment>
<feature type="signal peptide" evidence="4">
    <location>
        <begin position="1"/>
        <end position="24"/>
    </location>
</feature>
<dbReference type="EMBL" id="QVTE01000035">
    <property type="protein sequence ID" value="RFU68123.1"/>
    <property type="molecule type" value="Genomic_DNA"/>
</dbReference>
<dbReference type="PANTHER" id="PTHR33376">
    <property type="match status" value="1"/>
</dbReference>
<proteinExistence type="inferred from homology"/>
<evidence type="ECO:0000313" key="5">
    <source>
        <dbReference type="EMBL" id="RFU68123.1"/>
    </source>
</evidence>
<evidence type="ECO:0000256" key="1">
    <source>
        <dbReference type="ARBA" id="ARBA00009023"/>
    </source>
</evidence>
<dbReference type="InterPro" id="IPR038404">
    <property type="entry name" value="TRAP_DctP_sf"/>
</dbReference>
<accession>A0A372LN98</accession>
<feature type="chain" id="PRO_5038684723" evidence="4">
    <location>
        <begin position="25"/>
        <end position="348"/>
    </location>
</feature>
<dbReference type="InterPro" id="IPR018389">
    <property type="entry name" value="DctP_fam"/>
</dbReference>
<dbReference type="PROSITE" id="PS51257">
    <property type="entry name" value="PROKAR_LIPOPROTEIN"/>
    <property type="match status" value="1"/>
</dbReference>
<organism evidence="5 6">
    <name type="scientific">Peribacillus saganii</name>
    <dbReference type="NCBI Taxonomy" id="2303992"/>
    <lineage>
        <taxon>Bacteria</taxon>
        <taxon>Bacillati</taxon>
        <taxon>Bacillota</taxon>
        <taxon>Bacilli</taxon>
        <taxon>Bacillales</taxon>
        <taxon>Bacillaceae</taxon>
        <taxon>Peribacillus</taxon>
    </lineage>
</organism>
<dbReference type="PANTHER" id="PTHR33376:SF7">
    <property type="entry name" value="C4-DICARBOXYLATE-BINDING PROTEIN DCTB"/>
    <property type="match status" value="1"/>
</dbReference>
<comment type="similarity">
    <text evidence="1">Belongs to the bacterial solute-binding protein 7 family.</text>
</comment>
<name>A0A372LN98_9BACI</name>
<evidence type="ECO:0000256" key="2">
    <source>
        <dbReference type="ARBA" id="ARBA00022448"/>
    </source>
</evidence>
<dbReference type="Proteomes" id="UP000264541">
    <property type="component" value="Unassembled WGS sequence"/>
</dbReference>
<dbReference type="NCBIfam" id="TIGR00787">
    <property type="entry name" value="dctP"/>
    <property type="match status" value="1"/>
</dbReference>
<dbReference type="SUPFAM" id="SSF53850">
    <property type="entry name" value="Periplasmic binding protein-like II"/>
    <property type="match status" value="1"/>
</dbReference>
<dbReference type="RefSeq" id="WP_117327115.1">
    <property type="nucleotide sequence ID" value="NZ_QVTE01000035.1"/>
</dbReference>
<dbReference type="AlphaFoldDB" id="A0A372LN98"/>
<sequence length="348" mass="39163">MGLFKKNFFTIFLIALLLSMTACGSKSSENTASSSSSGSNDIQELTIKLAHEVAENTSQHTGSMAFKEYIEKASEGKIKVQVYPNGQLFGDKDVHQQLIANNIQFTQIDMAKLVGNDPRFNIPSLPFLFKGDDEAIKFWDSDKGMEIIQSLEKDGMYGLAMWPNGPKHLTNDKRPIKSPKDLKGLKFRTQGGQVLEKLFSAAEAGSVSMPFTELYTALQQGTVDGQTNTFVNIESKNFDEVQKYLTVSGEARVDLVFFANKKFMDDLNEPTRKIIDEGIKAGTEKARQASKDMNIEARKKLEERGEIEIYELSNEEKEEFRKVWSPIYDEFTPIIGEEYIEAAKQTNQ</sequence>
<keyword evidence="3 4" id="KW-0732">Signal</keyword>
<dbReference type="InterPro" id="IPR004682">
    <property type="entry name" value="TRAP_DctP"/>
</dbReference>
<evidence type="ECO:0000256" key="4">
    <source>
        <dbReference type="SAM" id="SignalP"/>
    </source>
</evidence>
<dbReference type="GO" id="GO:0030288">
    <property type="term" value="C:outer membrane-bounded periplasmic space"/>
    <property type="evidence" value="ECO:0007669"/>
    <property type="project" value="InterPro"/>
</dbReference>
<dbReference type="NCBIfam" id="NF037995">
    <property type="entry name" value="TRAP_S1"/>
    <property type="match status" value="1"/>
</dbReference>
<gene>
    <name evidence="5" type="ORF">D0469_12710</name>
</gene>
<dbReference type="GO" id="GO:0055085">
    <property type="term" value="P:transmembrane transport"/>
    <property type="evidence" value="ECO:0007669"/>
    <property type="project" value="InterPro"/>
</dbReference>
<evidence type="ECO:0000313" key="6">
    <source>
        <dbReference type="Proteomes" id="UP000264541"/>
    </source>
</evidence>
<protein>
    <submittedName>
        <fullName evidence="5">DctP family TRAP transporter solute-binding subunit</fullName>
    </submittedName>
</protein>
<dbReference type="Gene3D" id="3.40.190.170">
    <property type="entry name" value="Bacterial extracellular solute-binding protein, family 7"/>
    <property type="match status" value="1"/>
</dbReference>
<evidence type="ECO:0000256" key="3">
    <source>
        <dbReference type="ARBA" id="ARBA00022729"/>
    </source>
</evidence>
<keyword evidence="6" id="KW-1185">Reference proteome</keyword>
<dbReference type="PIRSF" id="PIRSF006470">
    <property type="entry name" value="DctB"/>
    <property type="match status" value="1"/>
</dbReference>